<sequence length="136" mass="15686">MKIIATLTTALPYYREVGTFGPELEDSAFDVVLEEEYRGKTRGMFIVPQLRKALTPRMICHAVHTCECQEGSYGCPQEENHKSPQTRNERPGLQRRQYPGKPAQNWSLHLQLESEERSQGFEVIHVFTTQEYSIRG</sequence>
<reference evidence="1" key="1">
    <citation type="submission" date="2023-05" db="EMBL/GenBank/DDBJ databases">
        <authorList>
            <consortium name="ELIXIR-Norway"/>
        </authorList>
    </citation>
    <scope>NUCLEOTIDE SEQUENCE</scope>
</reference>
<organism evidence="1 2">
    <name type="scientific">Rangifer tarandus platyrhynchus</name>
    <name type="common">Svalbard reindeer</name>
    <dbReference type="NCBI Taxonomy" id="3082113"/>
    <lineage>
        <taxon>Eukaryota</taxon>
        <taxon>Metazoa</taxon>
        <taxon>Chordata</taxon>
        <taxon>Craniata</taxon>
        <taxon>Vertebrata</taxon>
        <taxon>Euteleostomi</taxon>
        <taxon>Mammalia</taxon>
        <taxon>Eutheria</taxon>
        <taxon>Laurasiatheria</taxon>
        <taxon>Artiodactyla</taxon>
        <taxon>Ruminantia</taxon>
        <taxon>Pecora</taxon>
        <taxon>Cervidae</taxon>
        <taxon>Odocoileinae</taxon>
        <taxon>Rangifer</taxon>
    </lineage>
</organism>
<reference evidence="1" key="2">
    <citation type="submission" date="2025-03" db="EMBL/GenBank/DDBJ databases">
        <authorList>
            <consortium name="ELIXIR-Norway"/>
            <consortium name="Elixir Norway"/>
        </authorList>
    </citation>
    <scope>NUCLEOTIDE SEQUENCE</scope>
</reference>
<accession>A0AC59ZDB6</accession>
<dbReference type="Proteomes" id="UP001162501">
    <property type="component" value="Chromosome 28"/>
</dbReference>
<proteinExistence type="predicted"/>
<name>A0AC59ZDB6_RANTA</name>
<evidence type="ECO:0000313" key="1">
    <source>
        <dbReference type="EMBL" id="CAN0378504.1"/>
    </source>
</evidence>
<dbReference type="EMBL" id="OX596112">
    <property type="protein sequence ID" value="CAN0378504.1"/>
    <property type="molecule type" value="Genomic_DNA"/>
</dbReference>
<evidence type="ECO:0000313" key="2">
    <source>
        <dbReference type="Proteomes" id="UP001162501"/>
    </source>
</evidence>
<protein>
    <submittedName>
        <fullName evidence="1">Uncharacterized protein</fullName>
    </submittedName>
</protein>
<gene>
    <name evidence="1" type="ORF">MRATA1EN22A_LOCUS16956</name>
</gene>